<organism evidence="3 4">
    <name type="scientific">Rhodomicrobium udaipurense</name>
    <dbReference type="NCBI Taxonomy" id="1202716"/>
    <lineage>
        <taxon>Bacteria</taxon>
        <taxon>Pseudomonadati</taxon>
        <taxon>Pseudomonadota</taxon>
        <taxon>Alphaproteobacteria</taxon>
        <taxon>Hyphomicrobiales</taxon>
        <taxon>Hyphomicrobiaceae</taxon>
        <taxon>Rhodomicrobium</taxon>
    </lineage>
</organism>
<dbReference type="AlphaFoldDB" id="A0A8I1GHY3"/>
<evidence type="ECO:0000313" key="3">
    <source>
        <dbReference type="EMBL" id="MBJ7544581.1"/>
    </source>
</evidence>
<feature type="signal peptide" evidence="2">
    <location>
        <begin position="1"/>
        <end position="18"/>
    </location>
</feature>
<dbReference type="Proteomes" id="UP000623250">
    <property type="component" value="Unassembled WGS sequence"/>
</dbReference>
<sequence>MRAATLAFLARAFATALAAMLCVAMGFAAADAATKYRGSPNVVDGEEIPTDAEAVIPPDAGMEGEQPHARPAPPTSGPPAPVTLTAYLSEGSAPMVADVVWRVFQQRNARDGTYKLVTKIHEARPTIELKPGRYLVNVAYGRANLTRKIDVWPQTPSNEDFVVNAGGLRLMATLAHGPIVAEHLLKLEIFSDAQDQTGNRQRLFGDLRPGIVIRLNSGIYHIVSTYGDANSVVSTDIVIEPGKIAEANVDHDAGKVTLKLVQRRGGEAVADTRWTIYNASGEVIRESAGAFPTHVLAAGEYRVAAQHGERQFAGAFTIAAGDTTLVEVLMQ</sequence>
<gene>
    <name evidence="3" type="ORF">JDN41_13580</name>
</gene>
<feature type="region of interest" description="Disordered" evidence="1">
    <location>
        <begin position="57"/>
        <end position="81"/>
    </location>
</feature>
<dbReference type="RefSeq" id="WP_052037373.1">
    <property type="nucleotide sequence ID" value="NZ_JAEMUK010000079.1"/>
</dbReference>
<protein>
    <submittedName>
        <fullName evidence="3">Uncharacterized protein</fullName>
    </submittedName>
</protein>
<name>A0A8I1GHY3_9HYPH</name>
<keyword evidence="2" id="KW-0732">Signal</keyword>
<evidence type="ECO:0000256" key="1">
    <source>
        <dbReference type="SAM" id="MobiDB-lite"/>
    </source>
</evidence>
<comment type="caution">
    <text evidence="3">The sequence shown here is derived from an EMBL/GenBank/DDBJ whole genome shotgun (WGS) entry which is preliminary data.</text>
</comment>
<dbReference type="EMBL" id="JAEMUK010000079">
    <property type="protein sequence ID" value="MBJ7544581.1"/>
    <property type="molecule type" value="Genomic_DNA"/>
</dbReference>
<evidence type="ECO:0000313" key="4">
    <source>
        <dbReference type="Proteomes" id="UP000623250"/>
    </source>
</evidence>
<evidence type="ECO:0000256" key="2">
    <source>
        <dbReference type="SAM" id="SignalP"/>
    </source>
</evidence>
<feature type="chain" id="PRO_5034706739" evidence="2">
    <location>
        <begin position="19"/>
        <end position="331"/>
    </location>
</feature>
<proteinExistence type="predicted"/>
<accession>A0A8I1GHY3</accession>
<reference evidence="3 4" key="1">
    <citation type="submission" date="2020-12" db="EMBL/GenBank/DDBJ databases">
        <title>Revised draft genomes of Rhodomicrobium vannielii ATCC 17100 and Rhodomicrobium udaipurense JA643.</title>
        <authorList>
            <person name="Conners E.M."/>
            <person name="Davenport E.J."/>
            <person name="Bose A."/>
        </authorList>
    </citation>
    <scope>NUCLEOTIDE SEQUENCE [LARGE SCALE GENOMIC DNA]</scope>
    <source>
        <strain evidence="3 4">JA643</strain>
    </source>
</reference>
<feature type="compositionally biased region" description="Pro residues" evidence="1">
    <location>
        <begin position="70"/>
        <end position="81"/>
    </location>
</feature>
<keyword evidence="4" id="KW-1185">Reference proteome</keyword>